<gene>
    <name evidence="2" type="ORF">TKK_011581</name>
</gene>
<organism evidence="2 3">
    <name type="scientific">Trichogramma kaykai</name>
    <dbReference type="NCBI Taxonomy" id="54128"/>
    <lineage>
        <taxon>Eukaryota</taxon>
        <taxon>Metazoa</taxon>
        <taxon>Ecdysozoa</taxon>
        <taxon>Arthropoda</taxon>
        <taxon>Hexapoda</taxon>
        <taxon>Insecta</taxon>
        <taxon>Pterygota</taxon>
        <taxon>Neoptera</taxon>
        <taxon>Endopterygota</taxon>
        <taxon>Hymenoptera</taxon>
        <taxon>Apocrita</taxon>
        <taxon>Proctotrupomorpha</taxon>
        <taxon>Chalcidoidea</taxon>
        <taxon>Trichogrammatidae</taxon>
        <taxon>Trichogramma</taxon>
    </lineage>
</organism>
<accession>A0ABD2WP57</accession>
<reference evidence="2 3" key="1">
    <citation type="journal article" date="2024" name="bioRxiv">
        <title>A reference genome for Trichogramma kaykai: A tiny desert-dwelling parasitoid wasp with competing sex-ratio distorters.</title>
        <authorList>
            <person name="Culotta J."/>
            <person name="Lindsey A.R."/>
        </authorList>
    </citation>
    <scope>NUCLEOTIDE SEQUENCE [LARGE SCALE GENOMIC DNA]</scope>
    <source>
        <strain evidence="2 3">KSX58</strain>
    </source>
</reference>
<evidence type="ECO:0000313" key="3">
    <source>
        <dbReference type="Proteomes" id="UP001627154"/>
    </source>
</evidence>
<dbReference type="AlphaFoldDB" id="A0ABD2WP57"/>
<keyword evidence="3" id="KW-1185">Reference proteome</keyword>
<feature type="region of interest" description="Disordered" evidence="1">
    <location>
        <begin position="1"/>
        <end position="109"/>
    </location>
</feature>
<protein>
    <submittedName>
        <fullName evidence="2">Uncharacterized protein</fullName>
    </submittedName>
</protein>
<dbReference type="Proteomes" id="UP001627154">
    <property type="component" value="Unassembled WGS sequence"/>
</dbReference>
<evidence type="ECO:0000256" key="1">
    <source>
        <dbReference type="SAM" id="MobiDB-lite"/>
    </source>
</evidence>
<dbReference type="EMBL" id="JBJJXI010000092">
    <property type="protein sequence ID" value="KAL3394593.1"/>
    <property type="molecule type" value="Genomic_DNA"/>
</dbReference>
<name>A0ABD2WP57_9HYME</name>
<comment type="caution">
    <text evidence="2">The sequence shown here is derived from an EMBL/GenBank/DDBJ whole genome shotgun (WGS) entry which is preliminary data.</text>
</comment>
<proteinExistence type="predicted"/>
<evidence type="ECO:0000313" key="2">
    <source>
        <dbReference type="EMBL" id="KAL3394593.1"/>
    </source>
</evidence>
<sequence>MTKIEEFNESEEPDNADNSTHKNGPKRSGPDNKKKGSKKAKKNTIDQNLKNPTGPMRVPDRTKISPGGREQPRDPGDRRNVPRKSPLRQVLFRGPRIHGFPRPRGEYNRSNVNVSGTMAEGGSADNPDICRCYTPDQTGLTSRNDSSQTSSMGVTVDSVARLVEDQAWQAETYELLSTQLFSPQPETLPPTNEGMDIADLIVWFVTDMTSEWPILC</sequence>
<feature type="compositionally biased region" description="Basic and acidic residues" evidence="1">
    <location>
        <begin position="70"/>
        <end position="80"/>
    </location>
</feature>